<keyword evidence="9 12" id="KW-0066">ATP synthesis</keyword>
<dbReference type="InterPro" id="IPR050059">
    <property type="entry name" value="ATP_synthase_B_chain"/>
</dbReference>
<dbReference type="GO" id="GO:0012505">
    <property type="term" value="C:endomembrane system"/>
    <property type="evidence" value="ECO:0007669"/>
    <property type="project" value="UniProtKB-SubCell"/>
</dbReference>
<keyword evidence="3 12" id="KW-0138">CF(0)</keyword>
<dbReference type="EMBL" id="LCEW01000005">
    <property type="protein sequence ID" value="KKS80480.1"/>
    <property type="molecule type" value="Genomic_DNA"/>
</dbReference>
<comment type="function">
    <text evidence="12">Component of the F(0) channel, it forms part of the peripheral stalk, linking F(1) to F(0).</text>
</comment>
<evidence type="ECO:0000256" key="13">
    <source>
        <dbReference type="RuleBase" id="RU003848"/>
    </source>
</evidence>
<evidence type="ECO:0000256" key="12">
    <source>
        <dbReference type="HAMAP-Rule" id="MF_01398"/>
    </source>
</evidence>
<comment type="similarity">
    <text evidence="1 12 13">Belongs to the ATPase B chain family.</text>
</comment>
<evidence type="ECO:0000256" key="3">
    <source>
        <dbReference type="ARBA" id="ARBA00022547"/>
    </source>
</evidence>
<keyword evidence="12" id="KW-1003">Cell membrane</keyword>
<keyword evidence="2 12" id="KW-0813">Transport</keyword>
<dbReference type="Proteomes" id="UP000034213">
    <property type="component" value="Unassembled WGS sequence"/>
</dbReference>
<sequence length="162" mass="18385">MSIHWYQLLFQIINFGILILVLKKFLYQPIITIINQRNKKIEDSIKAAEATLKEKAKIEALKKQAVQEAEKEAVRIVETARQEADKTGKQILQTARTEAEEEIDKKLKLLTEKLTEQESQITGRITDLVIKATQSVLTGSLTANQQKAIIDSEIKKLAKLSK</sequence>
<evidence type="ECO:0000256" key="8">
    <source>
        <dbReference type="ARBA" id="ARBA00023136"/>
    </source>
</evidence>
<dbReference type="AlphaFoldDB" id="A0A0G1C494"/>
<dbReference type="GO" id="GO:0046933">
    <property type="term" value="F:proton-transporting ATP synthase activity, rotational mechanism"/>
    <property type="evidence" value="ECO:0007669"/>
    <property type="project" value="UniProtKB-UniRule"/>
</dbReference>
<protein>
    <recommendedName>
        <fullName evidence="12">ATP synthase subunit b</fullName>
    </recommendedName>
    <alternativeName>
        <fullName evidence="12">ATP synthase F(0) sector subunit b</fullName>
    </alternativeName>
    <alternativeName>
        <fullName evidence="12">ATPase subunit I</fullName>
    </alternativeName>
    <alternativeName>
        <fullName evidence="12">F-type ATPase subunit b</fullName>
        <shortName evidence="12">F-ATPase subunit b</shortName>
    </alternativeName>
</protein>
<evidence type="ECO:0000256" key="2">
    <source>
        <dbReference type="ARBA" id="ARBA00022448"/>
    </source>
</evidence>
<dbReference type="CDD" id="cd06503">
    <property type="entry name" value="ATP-synt_Fo_b"/>
    <property type="match status" value="1"/>
</dbReference>
<dbReference type="PANTHER" id="PTHR33445:SF2">
    <property type="entry name" value="ATP SYNTHASE SUBUNIT B', CHLOROPLASTIC"/>
    <property type="match status" value="1"/>
</dbReference>
<comment type="function">
    <text evidence="10 12">F(1)F(0) ATP synthase produces ATP from ADP in the presence of a proton or sodium gradient. F-type ATPases consist of two structural domains, F(1) containing the extramembraneous catalytic core and F(0) containing the membrane proton channel, linked together by a central stalk and a peripheral stalk. During catalysis, ATP synthesis in the catalytic domain of F(1) is coupled via a rotary mechanism of the central stalk subunits to proton translocation.</text>
</comment>
<keyword evidence="7 12" id="KW-0406">Ion transport</keyword>
<organism evidence="15 16">
    <name type="scientific">Candidatus Beckwithbacteria bacterium GW2011_GWA2_43_10</name>
    <dbReference type="NCBI Taxonomy" id="1618369"/>
    <lineage>
        <taxon>Bacteria</taxon>
        <taxon>Candidatus Beckwithiibacteriota</taxon>
    </lineage>
</organism>
<gene>
    <name evidence="12" type="primary">atpF</name>
    <name evidence="15" type="ORF">UV54_C0005G0015</name>
</gene>
<evidence type="ECO:0000256" key="9">
    <source>
        <dbReference type="ARBA" id="ARBA00023310"/>
    </source>
</evidence>
<dbReference type="GO" id="GO:0046961">
    <property type="term" value="F:proton-transporting ATPase activity, rotational mechanism"/>
    <property type="evidence" value="ECO:0007669"/>
    <property type="project" value="TreeGrafter"/>
</dbReference>
<keyword evidence="6 12" id="KW-1133">Transmembrane helix</keyword>
<dbReference type="HAMAP" id="MF_01398">
    <property type="entry name" value="ATP_synth_b_bprime"/>
    <property type="match status" value="1"/>
</dbReference>
<feature type="transmembrane region" description="Helical" evidence="12">
    <location>
        <begin position="6"/>
        <end position="27"/>
    </location>
</feature>
<comment type="subunit">
    <text evidence="12">F-type ATPases have 2 components, F(1) - the catalytic core - and F(0) - the membrane proton channel. F(1) has five subunits: alpha(3), beta(3), gamma(1), delta(1), epsilon(1). F(0) has three main subunits: a(1), b(2) and c(10-14). The alpha and beta chains form an alternating ring which encloses part of the gamma chain. F(1) is attached to F(0) by a central stalk formed by the gamma and epsilon chains, while a peripheral stalk is formed by the delta and b chains.</text>
</comment>
<keyword evidence="5 12" id="KW-0375">Hydrogen ion transport</keyword>
<evidence type="ECO:0000256" key="10">
    <source>
        <dbReference type="ARBA" id="ARBA00025198"/>
    </source>
</evidence>
<accession>A0A0G1C494</accession>
<dbReference type="InterPro" id="IPR005864">
    <property type="entry name" value="ATP_synth_F0_bsu_bac"/>
</dbReference>
<reference evidence="15 16" key="1">
    <citation type="journal article" date="2015" name="Nature">
        <title>rRNA introns, odd ribosomes, and small enigmatic genomes across a large radiation of phyla.</title>
        <authorList>
            <person name="Brown C.T."/>
            <person name="Hug L.A."/>
            <person name="Thomas B.C."/>
            <person name="Sharon I."/>
            <person name="Castelle C.J."/>
            <person name="Singh A."/>
            <person name="Wilkins M.J."/>
            <person name="Williams K.H."/>
            <person name="Banfield J.F."/>
        </authorList>
    </citation>
    <scope>NUCLEOTIDE SEQUENCE [LARGE SCALE GENOMIC DNA]</scope>
</reference>
<dbReference type="PANTHER" id="PTHR33445">
    <property type="entry name" value="ATP SYNTHASE SUBUNIT B', CHLOROPLASTIC"/>
    <property type="match status" value="1"/>
</dbReference>
<comment type="caution">
    <text evidence="15">The sequence shown here is derived from an EMBL/GenBank/DDBJ whole genome shotgun (WGS) entry which is preliminary data.</text>
</comment>
<evidence type="ECO:0000256" key="4">
    <source>
        <dbReference type="ARBA" id="ARBA00022692"/>
    </source>
</evidence>
<dbReference type="STRING" id="1618369.UV54_C0005G0015"/>
<evidence type="ECO:0000313" key="16">
    <source>
        <dbReference type="Proteomes" id="UP000034213"/>
    </source>
</evidence>
<evidence type="ECO:0000313" key="15">
    <source>
        <dbReference type="EMBL" id="KKS80480.1"/>
    </source>
</evidence>
<dbReference type="NCBIfam" id="TIGR01144">
    <property type="entry name" value="ATP_synt_b"/>
    <property type="match status" value="1"/>
</dbReference>
<dbReference type="GO" id="GO:0045259">
    <property type="term" value="C:proton-transporting ATP synthase complex"/>
    <property type="evidence" value="ECO:0007669"/>
    <property type="project" value="UniProtKB-KW"/>
</dbReference>
<keyword evidence="14" id="KW-0175">Coiled coil</keyword>
<name>A0A0G1C494_9BACT</name>
<proteinExistence type="inferred from homology"/>
<evidence type="ECO:0000256" key="5">
    <source>
        <dbReference type="ARBA" id="ARBA00022781"/>
    </source>
</evidence>
<evidence type="ECO:0000256" key="11">
    <source>
        <dbReference type="ARBA" id="ARBA00037847"/>
    </source>
</evidence>
<evidence type="ECO:0000256" key="1">
    <source>
        <dbReference type="ARBA" id="ARBA00005513"/>
    </source>
</evidence>
<evidence type="ECO:0000256" key="6">
    <source>
        <dbReference type="ARBA" id="ARBA00022989"/>
    </source>
</evidence>
<feature type="coiled-coil region" evidence="14">
    <location>
        <begin position="31"/>
        <end position="120"/>
    </location>
</feature>
<evidence type="ECO:0000256" key="7">
    <source>
        <dbReference type="ARBA" id="ARBA00023065"/>
    </source>
</evidence>
<dbReference type="InterPro" id="IPR002146">
    <property type="entry name" value="ATP_synth_b/b'su_bac/chlpt"/>
</dbReference>
<keyword evidence="4 12" id="KW-0812">Transmembrane</keyword>
<dbReference type="Pfam" id="PF00430">
    <property type="entry name" value="ATP-synt_B"/>
    <property type="match status" value="1"/>
</dbReference>
<comment type="subcellular location">
    <subcellularLocation>
        <location evidence="12">Cell membrane</location>
        <topology evidence="12">Single-pass membrane protein</topology>
    </subcellularLocation>
    <subcellularLocation>
        <location evidence="11">Endomembrane system</location>
        <topology evidence="11">Single-pass membrane protein</topology>
    </subcellularLocation>
</comment>
<dbReference type="GO" id="GO:0005886">
    <property type="term" value="C:plasma membrane"/>
    <property type="evidence" value="ECO:0007669"/>
    <property type="project" value="UniProtKB-SubCell"/>
</dbReference>
<keyword evidence="8 12" id="KW-0472">Membrane</keyword>
<evidence type="ECO:0000256" key="14">
    <source>
        <dbReference type="SAM" id="Coils"/>
    </source>
</evidence>